<dbReference type="InterPro" id="IPR036097">
    <property type="entry name" value="HisK_dim/P_sf"/>
</dbReference>
<dbReference type="PROSITE" id="PS50112">
    <property type="entry name" value="PAS"/>
    <property type="match status" value="3"/>
</dbReference>
<dbReference type="RefSeq" id="WP_144261235.1">
    <property type="nucleotide sequence ID" value="NZ_QMDX01000002.1"/>
</dbReference>
<dbReference type="Gene3D" id="3.30.450.20">
    <property type="entry name" value="PAS domain"/>
    <property type="match status" value="5"/>
</dbReference>
<dbReference type="Gene3D" id="3.40.50.2300">
    <property type="match status" value="1"/>
</dbReference>
<evidence type="ECO:0000313" key="11">
    <source>
        <dbReference type="EMBL" id="TSD15396.1"/>
    </source>
</evidence>
<keyword evidence="12" id="KW-1185">Reference proteome</keyword>
<evidence type="ECO:0000259" key="9">
    <source>
        <dbReference type="PROSITE" id="PS50112"/>
    </source>
</evidence>
<feature type="domain" description="PAC" evidence="10">
    <location>
        <begin position="336"/>
        <end position="386"/>
    </location>
</feature>
<dbReference type="CDD" id="cd00082">
    <property type="entry name" value="HisKA"/>
    <property type="match status" value="1"/>
</dbReference>
<gene>
    <name evidence="11" type="ORF">DP107_06025</name>
</gene>
<evidence type="ECO:0000256" key="2">
    <source>
        <dbReference type="ARBA" id="ARBA00012438"/>
    </source>
</evidence>
<dbReference type="SMART" id="SM00448">
    <property type="entry name" value="REC"/>
    <property type="match status" value="1"/>
</dbReference>
<dbReference type="Gene3D" id="1.10.287.130">
    <property type="match status" value="1"/>
</dbReference>
<dbReference type="InterPro" id="IPR013767">
    <property type="entry name" value="PAS_fold"/>
</dbReference>
<dbReference type="NCBIfam" id="TIGR00229">
    <property type="entry name" value="sensory_box"/>
    <property type="match status" value="5"/>
</dbReference>
<evidence type="ECO:0000256" key="5">
    <source>
        <dbReference type="ARBA" id="ARBA00022777"/>
    </source>
</evidence>
<evidence type="ECO:0000256" key="1">
    <source>
        <dbReference type="ARBA" id="ARBA00000085"/>
    </source>
</evidence>
<dbReference type="SUPFAM" id="SSF47384">
    <property type="entry name" value="Homodimeric domain of signal transducing histidine kinase"/>
    <property type="match status" value="1"/>
</dbReference>
<dbReference type="EMBL" id="QMDX01000002">
    <property type="protein sequence ID" value="TSD15396.1"/>
    <property type="molecule type" value="Genomic_DNA"/>
</dbReference>
<comment type="caution">
    <text evidence="11">The sequence shown here is derived from an EMBL/GenBank/DDBJ whole genome shotgun (WGS) entry which is preliminary data.</text>
</comment>
<dbReference type="Pfam" id="PF02518">
    <property type="entry name" value="HATPase_c"/>
    <property type="match status" value="1"/>
</dbReference>
<dbReference type="CDD" id="cd00130">
    <property type="entry name" value="PAS"/>
    <property type="match status" value="5"/>
</dbReference>
<dbReference type="Pfam" id="PF00989">
    <property type="entry name" value="PAS"/>
    <property type="match status" value="1"/>
</dbReference>
<feature type="domain" description="PAS" evidence="9">
    <location>
        <begin position="502"/>
        <end position="576"/>
    </location>
</feature>
<dbReference type="AlphaFoldDB" id="A0A554NDD2"/>
<dbReference type="CDD" id="cd00156">
    <property type="entry name" value="REC"/>
    <property type="match status" value="1"/>
</dbReference>
<dbReference type="Gene3D" id="3.30.565.10">
    <property type="entry name" value="Histidine kinase-like ATPase, C-terminal domain"/>
    <property type="match status" value="1"/>
</dbReference>
<dbReference type="InterPro" id="IPR003661">
    <property type="entry name" value="HisK_dim/P_dom"/>
</dbReference>
<dbReference type="PRINTS" id="PR00344">
    <property type="entry name" value="BCTRLSENSOR"/>
</dbReference>
<feature type="domain" description="PAC" evidence="10">
    <location>
        <begin position="577"/>
        <end position="629"/>
    </location>
</feature>
<name>A0A554NDD2_9EURY</name>
<dbReference type="InterPro" id="IPR035965">
    <property type="entry name" value="PAS-like_dom_sf"/>
</dbReference>
<dbReference type="SMART" id="SM00086">
    <property type="entry name" value="PAC"/>
    <property type="match status" value="4"/>
</dbReference>
<dbReference type="PROSITE" id="PS50110">
    <property type="entry name" value="RESPONSE_REGULATORY"/>
    <property type="match status" value="1"/>
</dbReference>
<dbReference type="InterPro" id="IPR000014">
    <property type="entry name" value="PAS"/>
</dbReference>
<evidence type="ECO:0000259" key="7">
    <source>
        <dbReference type="PROSITE" id="PS50109"/>
    </source>
</evidence>
<dbReference type="PROSITE" id="PS50109">
    <property type="entry name" value="HIS_KIN"/>
    <property type="match status" value="1"/>
</dbReference>
<dbReference type="InterPro" id="IPR003594">
    <property type="entry name" value="HATPase_dom"/>
</dbReference>
<dbReference type="PANTHER" id="PTHR43304">
    <property type="entry name" value="PHYTOCHROME-LIKE PROTEIN CPH1"/>
    <property type="match status" value="1"/>
</dbReference>
<keyword evidence="5" id="KW-0418">Kinase</keyword>
<feature type="domain" description="Histidine kinase" evidence="7">
    <location>
        <begin position="764"/>
        <end position="952"/>
    </location>
</feature>
<dbReference type="SUPFAM" id="SSF55874">
    <property type="entry name" value="ATPase domain of HSP90 chaperone/DNA topoisomerase II/histidine kinase"/>
    <property type="match status" value="1"/>
</dbReference>
<dbReference type="EC" id="2.7.13.3" evidence="2"/>
<dbReference type="SMART" id="SM00388">
    <property type="entry name" value="HisKA"/>
    <property type="match status" value="1"/>
</dbReference>
<accession>A0A554NDD2</accession>
<dbReference type="InterPro" id="IPR004358">
    <property type="entry name" value="Sig_transdc_His_kin-like_C"/>
</dbReference>
<feature type="domain" description="Response regulatory" evidence="8">
    <location>
        <begin position="16"/>
        <end position="132"/>
    </location>
</feature>
<dbReference type="Pfam" id="PF13426">
    <property type="entry name" value="PAS_9"/>
    <property type="match status" value="1"/>
</dbReference>
<evidence type="ECO:0000259" key="8">
    <source>
        <dbReference type="PROSITE" id="PS50110"/>
    </source>
</evidence>
<evidence type="ECO:0000259" key="10">
    <source>
        <dbReference type="PROSITE" id="PS50113"/>
    </source>
</evidence>
<dbReference type="InterPro" id="IPR052162">
    <property type="entry name" value="Sensor_kinase/Photoreceptor"/>
</dbReference>
<dbReference type="InterPro" id="IPR005467">
    <property type="entry name" value="His_kinase_dom"/>
</dbReference>
<protein>
    <recommendedName>
        <fullName evidence="2">histidine kinase</fullName>
        <ecNumber evidence="2">2.7.13.3</ecNumber>
    </recommendedName>
</protein>
<evidence type="ECO:0000313" key="12">
    <source>
        <dbReference type="Proteomes" id="UP000319894"/>
    </source>
</evidence>
<dbReference type="GO" id="GO:0006355">
    <property type="term" value="P:regulation of DNA-templated transcription"/>
    <property type="evidence" value="ECO:0007669"/>
    <property type="project" value="InterPro"/>
</dbReference>
<dbReference type="Pfam" id="PF00512">
    <property type="entry name" value="HisKA"/>
    <property type="match status" value="1"/>
</dbReference>
<dbReference type="InterPro" id="IPR001789">
    <property type="entry name" value="Sig_transdc_resp-reg_receiver"/>
</dbReference>
<dbReference type="InterPro" id="IPR011006">
    <property type="entry name" value="CheY-like_superfamily"/>
</dbReference>
<dbReference type="InterPro" id="IPR000700">
    <property type="entry name" value="PAS-assoc_C"/>
</dbReference>
<feature type="modified residue" description="4-aspartylphosphate" evidence="6">
    <location>
        <position position="67"/>
    </location>
</feature>
<evidence type="ECO:0000256" key="3">
    <source>
        <dbReference type="ARBA" id="ARBA00022553"/>
    </source>
</evidence>
<dbReference type="SUPFAM" id="SSF55785">
    <property type="entry name" value="PYP-like sensor domain (PAS domain)"/>
    <property type="match status" value="5"/>
</dbReference>
<proteinExistence type="predicted"/>
<feature type="domain" description="PAS" evidence="9">
    <location>
        <begin position="264"/>
        <end position="322"/>
    </location>
</feature>
<dbReference type="GO" id="GO:0000155">
    <property type="term" value="F:phosphorelay sensor kinase activity"/>
    <property type="evidence" value="ECO:0007669"/>
    <property type="project" value="InterPro"/>
</dbReference>
<evidence type="ECO:0000256" key="4">
    <source>
        <dbReference type="ARBA" id="ARBA00022679"/>
    </source>
</evidence>
<comment type="catalytic activity">
    <reaction evidence="1">
        <text>ATP + protein L-histidine = ADP + protein N-phospho-L-histidine.</text>
        <dbReference type="EC" id="2.7.13.3"/>
    </reaction>
</comment>
<dbReference type="Pfam" id="PF00072">
    <property type="entry name" value="Response_reg"/>
    <property type="match status" value="1"/>
</dbReference>
<dbReference type="PANTHER" id="PTHR43304:SF1">
    <property type="entry name" value="PAC DOMAIN-CONTAINING PROTEIN"/>
    <property type="match status" value="1"/>
</dbReference>
<keyword evidence="3 6" id="KW-0597">Phosphoprotein</keyword>
<dbReference type="InParanoid" id="A0A554NDD2"/>
<dbReference type="InterPro" id="IPR001610">
    <property type="entry name" value="PAC"/>
</dbReference>
<dbReference type="Proteomes" id="UP000319894">
    <property type="component" value="Unassembled WGS sequence"/>
</dbReference>
<evidence type="ECO:0000256" key="6">
    <source>
        <dbReference type="PROSITE-ProRule" id="PRU00169"/>
    </source>
</evidence>
<dbReference type="SUPFAM" id="SSF52172">
    <property type="entry name" value="CheY-like"/>
    <property type="match status" value="1"/>
</dbReference>
<dbReference type="PROSITE" id="PS50113">
    <property type="entry name" value="PAC"/>
    <property type="match status" value="3"/>
</dbReference>
<dbReference type="OrthoDB" id="8127at2157"/>
<keyword evidence="4" id="KW-0808">Transferase</keyword>
<dbReference type="InterPro" id="IPR036890">
    <property type="entry name" value="HATPase_C_sf"/>
</dbReference>
<reference evidence="11 12" key="1">
    <citation type="submission" date="2018-06" db="EMBL/GenBank/DDBJ databases">
        <title>Natronomonas sp. F16-60 a new haloarchaeon isolated from a solar saltern of Isla Cristina, Huelva, Spain.</title>
        <authorList>
            <person name="Duran-Viseras A."/>
            <person name="Sanchez-Porro C."/>
            <person name="Ventosa A."/>
        </authorList>
    </citation>
    <scope>NUCLEOTIDE SEQUENCE [LARGE SCALE GENOMIC DNA]</scope>
    <source>
        <strain evidence="11 12">F16-60</strain>
    </source>
</reference>
<feature type="domain" description="PAS" evidence="9">
    <location>
        <begin position="143"/>
        <end position="213"/>
    </location>
</feature>
<dbReference type="Pfam" id="PF08448">
    <property type="entry name" value="PAS_4"/>
    <property type="match status" value="3"/>
</dbReference>
<dbReference type="SMART" id="SM00387">
    <property type="entry name" value="HATPase_c"/>
    <property type="match status" value="1"/>
</dbReference>
<dbReference type="SMART" id="SM00091">
    <property type="entry name" value="PAS"/>
    <property type="match status" value="5"/>
</dbReference>
<sequence>MGTTGGTIQTRDESIRVLHVDDEPDFAEMAATFLQGEDERFEVETMRNAKQGLEGLATDEYDCVVSDYNMPGRDGIEFLETVRDERPNLPFILFAGKGSEAVASRAISAGVTDYLQKETGTDQYTVLANRIQNAVSRRRAEHERQRHLEAIETAQDGISVLDSDGHYLYVNEAFADLHGYDSEALIGDHWQLVYRDEDVPTVRDEILPEVERTGSWRGETTSLRSDGTTVDVDHSLVRTETGELVCTVRDISARKERQRELHQSRARLEALFENSPDMINIHDTDGNIVLPNPRLCERTGYDASELAEMKVWELDRAIAPDEAYDLWDGMELGERRRLEGQYRRQDGSTFPVEVHVRRLGLEGEERFVTVARDITDRKQRQRELERYERLVEHLPVGVFRTTTDGDILSMNGTLVEIYDAESRDRIRDVGARSLYADEEDRQRLLDQLRREGTVEDELLRVETVTGESRWVRTTLSLVEEHGDHRLDGIVQDVTDRREQVLRHRRAETIFDHTQDALFLIDIGDERTCRVQQVNRAYEEMTGLSTADLRGRTPREILGEREGADVEARYQECLDRRELIEYDETLTVDGEVRSWHTRLAPVIEDDRVVQLVGATRDVTERREHEQERELAETLFDHAEECQFVFDVTDDAFELRHANDYYRRNIGLPSDDPVTGQTPTDLFGDADGQEVRDRYRECVDTRDSITYTVEVSRPENGTIYRTILTPVITGDEVTHIVGTARDITDSKRRERRLERQNRRLEEFARVVSHDLRNPLRVADGRLELIREECESDYVEDVAGALDRMDTLIDDLLALARHGEPVTETESVDLAGLLGDCWQNVETDEAAVEISLDRTVEANRSRLAQLCENLIRNAVEHGGGEVAITVGGLDGGFYVEDDGPGIPEDERTDVFDAGYSSRTGGTGFGLSIVERVVEAHGWDIRVTEATGGGARFEITGLGTVAG</sequence>
<dbReference type="InterPro" id="IPR013656">
    <property type="entry name" value="PAS_4"/>
</dbReference>
<organism evidence="11 12">
    <name type="scientific">Haloglomus irregulare</name>
    <dbReference type="NCBI Taxonomy" id="2234134"/>
    <lineage>
        <taxon>Archaea</taxon>
        <taxon>Methanobacteriati</taxon>
        <taxon>Methanobacteriota</taxon>
        <taxon>Stenosarchaea group</taxon>
        <taxon>Halobacteria</taxon>
        <taxon>Halobacteriales</taxon>
        <taxon>Natronomonadaceae</taxon>
        <taxon>Haloglomus</taxon>
    </lineage>
</organism>
<feature type="domain" description="PAC" evidence="10">
    <location>
        <begin position="703"/>
        <end position="753"/>
    </location>
</feature>
<dbReference type="CDD" id="cd00075">
    <property type="entry name" value="HATPase"/>
    <property type="match status" value="1"/>
</dbReference>